<feature type="region of interest" description="Disordered" evidence="2">
    <location>
        <begin position="291"/>
        <end position="330"/>
    </location>
</feature>
<name>A0A0K0FD31_STRVS</name>
<evidence type="ECO:0000256" key="2">
    <source>
        <dbReference type="SAM" id="MobiDB-lite"/>
    </source>
</evidence>
<dbReference type="WBParaSite" id="SVE_0674900.1">
    <property type="protein sequence ID" value="SVE_0674900.1"/>
    <property type="gene ID" value="SVE_0674900"/>
</dbReference>
<sequence length="566" mass="64233">MKVPKVMQKISSWFEDHLPLRRRRSYARRSDSSKKGSYGKSSKSATPVYRMTPSNDMSQSCFEGYPSNYPPKTLCNNYTCCCHRDLNNIIICDSYSSQQYVEHHKNLQQKNENKYDCRMTTSFAGVSLNGNKNFNRLLQNRDDEKLEDEDEYILSPIPLPKGCYSGNRYIYPSFSSKNMTQSMIHNTSSSLGYSNTLQTTASFRQSIRTNPWINRPKPTILGNNNIFVGQQSNNHINKTINGQLNKNMIVEGENNKLSNVNVIKKPNLEMLYASMDRGASLRVKSLDESTCSSGYGSQDSSPESSVHSPNWQQSLKTEIKQSDSQTSGLLTGSESEFTLYAASRLKQISNNMDGKNPTNSSCLINYPLCNKDESFTSGISSGYSEEPIYHELEIIKRLSMLEIDEDSEEFGGCCSDTELLMMDTASSSSFDCTSPIYAVPFDGDSTRTSKNKSFYDDDEPIYADVVSLKIASERSTPSPQPIINEKAHLETAKQIAATSKAEFEFLEQLDRQIADLQQQSEAMRKLVEEARERDEIRQKNRQICLKEISQLRNMKWIVRNNFELCL</sequence>
<dbReference type="Proteomes" id="UP000035680">
    <property type="component" value="Unassembled WGS sequence"/>
</dbReference>
<dbReference type="AlphaFoldDB" id="A0A0K0FD31"/>
<keyword evidence="3" id="KW-1185">Reference proteome</keyword>
<accession>A0A0K0FD31</accession>
<reference evidence="3" key="1">
    <citation type="submission" date="2014-07" db="EMBL/GenBank/DDBJ databases">
        <authorList>
            <person name="Martin A.A"/>
            <person name="De Silva N."/>
        </authorList>
    </citation>
    <scope>NUCLEOTIDE SEQUENCE</scope>
</reference>
<evidence type="ECO:0000256" key="1">
    <source>
        <dbReference type="SAM" id="Coils"/>
    </source>
</evidence>
<evidence type="ECO:0000313" key="4">
    <source>
        <dbReference type="WBParaSite" id="SVE_0674900.1"/>
    </source>
</evidence>
<protein>
    <submittedName>
        <fullName evidence="4">SH2 domain-containing adapter protein F</fullName>
    </submittedName>
</protein>
<feature type="region of interest" description="Disordered" evidence="2">
    <location>
        <begin position="24"/>
        <end position="51"/>
    </location>
</feature>
<dbReference type="STRING" id="75913.A0A0K0FD31"/>
<organism evidence="3 4">
    <name type="scientific">Strongyloides venezuelensis</name>
    <name type="common">Threadworm</name>
    <dbReference type="NCBI Taxonomy" id="75913"/>
    <lineage>
        <taxon>Eukaryota</taxon>
        <taxon>Metazoa</taxon>
        <taxon>Ecdysozoa</taxon>
        <taxon>Nematoda</taxon>
        <taxon>Chromadorea</taxon>
        <taxon>Rhabditida</taxon>
        <taxon>Tylenchina</taxon>
        <taxon>Panagrolaimomorpha</taxon>
        <taxon>Strongyloidoidea</taxon>
        <taxon>Strongyloididae</taxon>
        <taxon>Strongyloides</taxon>
    </lineage>
</organism>
<feature type="coiled-coil region" evidence="1">
    <location>
        <begin position="506"/>
        <end position="533"/>
    </location>
</feature>
<keyword evidence="1" id="KW-0175">Coiled coil</keyword>
<feature type="compositionally biased region" description="Low complexity" evidence="2">
    <location>
        <begin position="35"/>
        <end position="44"/>
    </location>
</feature>
<evidence type="ECO:0000313" key="3">
    <source>
        <dbReference type="Proteomes" id="UP000035680"/>
    </source>
</evidence>
<reference evidence="4" key="2">
    <citation type="submission" date="2015-08" db="UniProtKB">
        <authorList>
            <consortium name="WormBaseParasite"/>
        </authorList>
    </citation>
    <scope>IDENTIFICATION</scope>
</reference>
<proteinExistence type="predicted"/>